<feature type="compositionally biased region" description="Polar residues" evidence="5">
    <location>
        <begin position="310"/>
        <end position="329"/>
    </location>
</feature>
<evidence type="ECO:0000256" key="2">
    <source>
        <dbReference type="ARBA" id="ARBA00022771"/>
    </source>
</evidence>
<dbReference type="InterPro" id="IPR013088">
    <property type="entry name" value="Znf_NHR/GATA"/>
</dbReference>
<feature type="compositionally biased region" description="Polar residues" evidence="5">
    <location>
        <begin position="467"/>
        <end position="476"/>
    </location>
</feature>
<feature type="compositionally biased region" description="Low complexity" evidence="5">
    <location>
        <begin position="24"/>
        <end position="41"/>
    </location>
</feature>
<dbReference type="PANTHER" id="PTHR45658">
    <property type="entry name" value="GATA TRANSCRIPTION FACTOR"/>
    <property type="match status" value="1"/>
</dbReference>
<evidence type="ECO:0000313" key="8">
    <source>
        <dbReference type="EMBL" id="WVW80137.1"/>
    </source>
</evidence>
<dbReference type="GO" id="GO:0006355">
    <property type="term" value="P:regulation of DNA-templated transcription"/>
    <property type="evidence" value="ECO:0007669"/>
    <property type="project" value="InterPro"/>
</dbReference>
<dbReference type="GeneID" id="30205199"/>
<feature type="domain" description="GATA-type" evidence="6">
    <location>
        <begin position="475"/>
        <end position="510"/>
    </location>
</feature>
<dbReference type="SUPFAM" id="SSF57716">
    <property type="entry name" value="Glucocorticoid receptor-like (DNA-binding domain)"/>
    <property type="match status" value="1"/>
</dbReference>
<evidence type="ECO:0000259" key="6">
    <source>
        <dbReference type="PROSITE" id="PS50114"/>
    </source>
</evidence>
<evidence type="ECO:0000313" key="9">
    <source>
        <dbReference type="Proteomes" id="UP000092730"/>
    </source>
</evidence>
<gene>
    <name evidence="7" type="ORF">I302_00800</name>
    <name evidence="8" type="ORF">I302_102112</name>
</gene>
<dbReference type="AlphaFoldDB" id="A0A1B9GE66"/>
<evidence type="ECO:0000313" key="7">
    <source>
        <dbReference type="EMBL" id="OCF29300.1"/>
    </source>
</evidence>
<keyword evidence="2 4" id="KW-0863">Zinc-finger</keyword>
<dbReference type="OrthoDB" id="2162994at2759"/>
<dbReference type="InterPro" id="IPR051140">
    <property type="entry name" value="GATA_TF"/>
</dbReference>
<dbReference type="SMART" id="SM00401">
    <property type="entry name" value="ZnF_GATA"/>
    <property type="match status" value="1"/>
</dbReference>
<evidence type="ECO:0000256" key="1">
    <source>
        <dbReference type="ARBA" id="ARBA00022723"/>
    </source>
</evidence>
<dbReference type="EMBL" id="KI894018">
    <property type="protein sequence ID" value="OCF29300.1"/>
    <property type="molecule type" value="Genomic_DNA"/>
</dbReference>
<feature type="compositionally biased region" description="Polar residues" evidence="5">
    <location>
        <begin position="233"/>
        <end position="258"/>
    </location>
</feature>
<dbReference type="VEuPathDB" id="FungiDB:I302_00800"/>
<dbReference type="PROSITE" id="PS50114">
    <property type="entry name" value="GATA_ZN_FINGER_2"/>
    <property type="match status" value="1"/>
</dbReference>
<feature type="region of interest" description="Disordered" evidence="5">
    <location>
        <begin position="1"/>
        <end position="83"/>
    </location>
</feature>
<evidence type="ECO:0000256" key="4">
    <source>
        <dbReference type="PROSITE-ProRule" id="PRU00094"/>
    </source>
</evidence>
<accession>A0A1B9GE66</accession>
<dbReference type="PANTHER" id="PTHR45658:SF132">
    <property type="entry name" value="BIOFILM REGULATOR 1"/>
    <property type="match status" value="1"/>
</dbReference>
<reference evidence="7" key="1">
    <citation type="submission" date="2013-07" db="EMBL/GenBank/DDBJ databases">
        <title>The Genome Sequence of Cryptococcus bestiolae CBS10118.</title>
        <authorList>
            <consortium name="The Broad Institute Genome Sequencing Platform"/>
            <person name="Cuomo C."/>
            <person name="Litvintseva A."/>
            <person name="Chen Y."/>
            <person name="Heitman J."/>
            <person name="Sun S."/>
            <person name="Springer D."/>
            <person name="Dromer F."/>
            <person name="Young S.K."/>
            <person name="Zeng Q."/>
            <person name="Gargeya S."/>
            <person name="Fitzgerald M."/>
            <person name="Abouelleil A."/>
            <person name="Alvarado L."/>
            <person name="Berlin A.M."/>
            <person name="Chapman S.B."/>
            <person name="Dewar J."/>
            <person name="Goldberg J."/>
            <person name="Griggs A."/>
            <person name="Gujja S."/>
            <person name="Hansen M."/>
            <person name="Howarth C."/>
            <person name="Imamovic A."/>
            <person name="Larimer J."/>
            <person name="McCowan C."/>
            <person name="Murphy C."/>
            <person name="Pearson M."/>
            <person name="Priest M."/>
            <person name="Roberts A."/>
            <person name="Saif S."/>
            <person name="Shea T."/>
            <person name="Sykes S."/>
            <person name="Wortman J."/>
            <person name="Nusbaum C."/>
            <person name="Birren B."/>
        </authorList>
    </citation>
    <scope>NUCLEOTIDE SEQUENCE [LARGE SCALE GENOMIC DNA]</scope>
    <source>
        <strain evidence="7">CBS 10118</strain>
    </source>
</reference>
<name>A0A1B9GE66_9TREE</name>
<dbReference type="Pfam" id="PF00320">
    <property type="entry name" value="GATA"/>
    <property type="match status" value="1"/>
</dbReference>
<dbReference type="InterPro" id="IPR000679">
    <property type="entry name" value="Znf_GATA"/>
</dbReference>
<keyword evidence="3" id="KW-0862">Zinc</keyword>
<organism evidence="7">
    <name type="scientific">Kwoniella bestiolae CBS 10118</name>
    <dbReference type="NCBI Taxonomy" id="1296100"/>
    <lineage>
        <taxon>Eukaryota</taxon>
        <taxon>Fungi</taxon>
        <taxon>Dikarya</taxon>
        <taxon>Basidiomycota</taxon>
        <taxon>Agaricomycotina</taxon>
        <taxon>Tremellomycetes</taxon>
        <taxon>Tremellales</taxon>
        <taxon>Cryptococcaceae</taxon>
        <taxon>Kwoniella</taxon>
    </lineage>
</organism>
<reference evidence="7" key="3">
    <citation type="submission" date="2014-01" db="EMBL/GenBank/DDBJ databases">
        <title>Evolution of pathogenesis and genome organization in the Tremellales.</title>
        <authorList>
            <person name="Cuomo C."/>
            <person name="Litvintseva A."/>
            <person name="Heitman J."/>
            <person name="Chen Y."/>
            <person name="Sun S."/>
            <person name="Springer D."/>
            <person name="Dromer F."/>
            <person name="Young S."/>
            <person name="Zeng Q."/>
            <person name="Chapman S."/>
            <person name="Gujja S."/>
            <person name="Saif S."/>
            <person name="Birren B."/>
        </authorList>
    </citation>
    <scope>NUCLEOTIDE SEQUENCE</scope>
    <source>
        <strain evidence="7">CBS 10118</strain>
    </source>
</reference>
<evidence type="ECO:0000256" key="5">
    <source>
        <dbReference type="SAM" id="MobiDB-lite"/>
    </source>
</evidence>
<keyword evidence="9" id="KW-1185">Reference proteome</keyword>
<keyword evidence="1" id="KW-0479">Metal-binding</keyword>
<feature type="compositionally biased region" description="Low complexity" evidence="5">
    <location>
        <begin position="290"/>
        <end position="301"/>
    </location>
</feature>
<protein>
    <recommendedName>
        <fullName evidence="6">GATA-type domain-containing protein</fullName>
    </recommendedName>
</protein>
<dbReference type="Gene3D" id="3.30.50.10">
    <property type="entry name" value="Erythroid Transcription Factor GATA-1, subunit A"/>
    <property type="match status" value="1"/>
</dbReference>
<sequence length="536" mass="57185">MSRRPNDGPPVGFSINNHIPAPPSEISSSSETTSSPYIPTPLSTTSISDLPLPRITHHQQHQRNYQNQNQNQSGLHEPPYIPSTFLPSYYPESRFPHQHTNLHSTLSPYLANRIPDIPELKEEVERHNHTPSVWEKMSRSGPSQFDLLEGVALPSSTPDSALASSSRITITDMDENDMGGIGGYNTGIALMDLADRPNVKSTEFPPSPLNWSTADRLGNENGNGNGLTAWQPGPSSISASNLTRSEIQDNSPNSNRQISSSASPHYSSHSQPQANPSPRFHPYSKNPQITSSSASPATSGSMLPPPNPPQTMSMGRSWSEPTLPENTPHSAGYPGMMYANVPLPEGYMSTPPFGGRAVEPVRVGPEEFAQAFEMYSHILSALPFITPSTQPEPSPSANQQSFESLVSLAVDSQQLLAGSTAPFSAQLFAANDGMQRGKRRNSTDLGPPAGQGPGGPSGIAPAPNVSADAQGSSNKKSVPKCLGCGATETPEWRRGPMGPRTLCNACGLVHMKLQRKKKKAEEKARAAAAAAAASAG</sequence>
<feature type="compositionally biased region" description="Low complexity" evidence="5">
    <location>
        <begin position="259"/>
        <end position="274"/>
    </location>
</feature>
<dbReference type="Proteomes" id="UP000092730">
    <property type="component" value="Chromosome 1"/>
</dbReference>
<dbReference type="RefSeq" id="XP_019050370.1">
    <property type="nucleotide sequence ID" value="XM_019187492.1"/>
</dbReference>
<dbReference type="GO" id="GO:0008270">
    <property type="term" value="F:zinc ion binding"/>
    <property type="evidence" value="ECO:0007669"/>
    <property type="project" value="UniProtKB-KW"/>
</dbReference>
<feature type="region of interest" description="Disordered" evidence="5">
    <location>
        <begin position="199"/>
        <end position="331"/>
    </location>
</feature>
<dbReference type="EMBL" id="CP144541">
    <property type="protein sequence ID" value="WVW80137.1"/>
    <property type="molecule type" value="Genomic_DNA"/>
</dbReference>
<feature type="compositionally biased region" description="Low complexity" evidence="5">
    <location>
        <begin position="62"/>
        <end position="72"/>
    </location>
</feature>
<feature type="region of interest" description="Disordered" evidence="5">
    <location>
        <begin position="433"/>
        <end position="498"/>
    </location>
</feature>
<proteinExistence type="predicted"/>
<evidence type="ECO:0000256" key="3">
    <source>
        <dbReference type="ARBA" id="ARBA00022833"/>
    </source>
</evidence>
<dbReference type="KEGG" id="kbi:30205199"/>
<dbReference type="STRING" id="1296100.A0A1B9GE66"/>
<dbReference type="CDD" id="cd00202">
    <property type="entry name" value="ZnF_GATA"/>
    <property type="match status" value="1"/>
</dbReference>
<reference evidence="8" key="2">
    <citation type="submission" date="2013-07" db="EMBL/GenBank/DDBJ databases">
        <authorList>
            <consortium name="The Broad Institute Genome Sequencing Platform"/>
            <person name="Cuomo C."/>
            <person name="Litvintseva A."/>
            <person name="Chen Y."/>
            <person name="Heitman J."/>
            <person name="Sun S."/>
            <person name="Springer D."/>
            <person name="Dromer F."/>
            <person name="Young S.K."/>
            <person name="Zeng Q."/>
            <person name="Gargeya S."/>
            <person name="Fitzgerald M."/>
            <person name="Abouelleil A."/>
            <person name="Alvarado L."/>
            <person name="Berlin A.M."/>
            <person name="Chapman S.B."/>
            <person name="Dewar J."/>
            <person name="Goldberg J."/>
            <person name="Griggs A."/>
            <person name="Gujja S."/>
            <person name="Hansen M."/>
            <person name="Howarth C."/>
            <person name="Imamovic A."/>
            <person name="Larimer J."/>
            <person name="McCowan C."/>
            <person name="Murphy C."/>
            <person name="Pearson M."/>
            <person name="Priest M."/>
            <person name="Roberts A."/>
            <person name="Saif S."/>
            <person name="Shea T."/>
            <person name="Sykes S."/>
            <person name="Wortman J."/>
            <person name="Nusbaum C."/>
            <person name="Birren B."/>
        </authorList>
    </citation>
    <scope>NUCLEOTIDE SEQUENCE</scope>
    <source>
        <strain evidence="8">CBS 10118</strain>
    </source>
</reference>
<dbReference type="GO" id="GO:0043565">
    <property type="term" value="F:sequence-specific DNA binding"/>
    <property type="evidence" value="ECO:0007669"/>
    <property type="project" value="InterPro"/>
</dbReference>
<reference evidence="8" key="4">
    <citation type="submission" date="2024-02" db="EMBL/GenBank/DDBJ databases">
        <title>Comparative genomics of Cryptococcus and Kwoniella reveals pathogenesis evolution and contrasting modes of karyotype evolution via chromosome fusion or intercentromeric recombination.</title>
        <authorList>
            <person name="Coelho M.A."/>
            <person name="David-Palma M."/>
            <person name="Shea T."/>
            <person name="Bowers K."/>
            <person name="McGinley-Smith S."/>
            <person name="Mohammad A.W."/>
            <person name="Gnirke A."/>
            <person name="Yurkov A.M."/>
            <person name="Nowrousian M."/>
            <person name="Sun S."/>
            <person name="Cuomo C.A."/>
            <person name="Heitman J."/>
        </authorList>
    </citation>
    <scope>NUCLEOTIDE SEQUENCE</scope>
    <source>
        <strain evidence="8">CBS 10118</strain>
    </source>
</reference>